<dbReference type="PROSITE" id="PS50294">
    <property type="entry name" value="WD_REPEATS_REGION"/>
    <property type="match status" value="2"/>
</dbReference>
<dbReference type="Gene3D" id="2.130.10.10">
    <property type="entry name" value="YVTN repeat-like/Quinoprotein amine dehydrogenase"/>
    <property type="match status" value="1"/>
</dbReference>
<evidence type="ECO:0000256" key="4">
    <source>
        <dbReference type="PROSITE-ProRule" id="PRU00221"/>
    </source>
</evidence>
<dbReference type="OMA" id="VQRNYKH"/>
<evidence type="ECO:0000313" key="6">
    <source>
        <dbReference type="Proteomes" id="UP000054937"/>
    </source>
</evidence>
<dbReference type="Proteomes" id="UP000054937">
    <property type="component" value="Unassembled WGS sequence"/>
</dbReference>
<feature type="repeat" description="WD" evidence="4">
    <location>
        <begin position="1"/>
        <end position="29"/>
    </location>
</feature>
<dbReference type="PRINTS" id="PR00320">
    <property type="entry name" value="GPROTEINBRPT"/>
</dbReference>
<evidence type="ECO:0000256" key="2">
    <source>
        <dbReference type="ARBA" id="ARBA00022574"/>
    </source>
</evidence>
<accession>A0A0V0QUZ7</accession>
<dbReference type="InterPro" id="IPR036322">
    <property type="entry name" value="WD40_repeat_dom_sf"/>
</dbReference>
<keyword evidence="3" id="KW-0677">Repeat</keyword>
<reference evidence="5 6" key="1">
    <citation type="journal article" date="2015" name="Sci. Rep.">
        <title>Genome of the facultative scuticociliatosis pathogen Pseudocohnilembus persalinus provides insight into its virulence through horizontal gene transfer.</title>
        <authorList>
            <person name="Xiong J."/>
            <person name="Wang G."/>
            <person name="Cheng J."/>
            <person name="Tian M."/>
            <person name="Pan X."/>
            <person name="Warren A."/>
            <person name="Jiang C."/>
            <person name="Yuan D."/>
            <person name="Miao W."/>
        </authorList>
    </citation>
    <scope>NUCLEOTIDE SEQUENCE [LARGE SCALE GENOMIC DNA]</scope>
    <source>
        <strain evidence="5">36N120E</strain>
    </source>
</reference>
<dbReference type="PANTHER" id="PTHR19842">
    <property type="entry name" value="G BETA-LIKE PROTEIN GBL"/>
    <property type="match status" value="1"/>
</dbReference>
<dbReference type="GO" id="GO:0031931">
    <property type="term" value="C:TORC1 complex"/>
    <property type="evidence" value="ECO:0007669"/>
    <property type="project" value="InterPro"/>
</dbReference>
<comment type="similarity">
    <text evidence="1">Belongs to the WD repeat LST8 family.</text>
</comment>
<dbReference type="SUPFAM" id="SSF50978">
    <property type="entry name" value="WD40 repeat-like"/>
    <property type="match status" value="1"/>
</dbReference>
<dbReference type="SMART" id="SM00320">
    <property type="entry name" value="WD40"/>
    <property type="match status" value="6"/>
</dbReference>
<keyword evidence="2 4" id="KW-0853">WD repeat</keyword>
<dbReference type="Pfam" id="PF00400">
    <property type="entry name" value="WD40"/>
    <property type="match status" value="3"/>
</dbReference>
<sequence length="317" mass="35391">MSLGVYLITGAYDHQLNFWDATSGQCLQSIEYSEKRQFIINKIEISLDKCLLGAACSNSAMIYDIQKPSQMPIFNFDGYQGNVTSIGFQKDRKWIYTSGEEGVLKIHDLSAKPNGKGYNRMFQNSTKDAFNTVVLHPNEAELIAGDQAGNIKIYDLTADKLRETITPSPEIGIRSLSIALNGAFICSADSAGTVNQYLLQEDNQSSLKHIQKFEAHNDYILKCLVSPDTSLLATCSADKTIKLWERQNDQYSLFKTLYGHSKWVWDCVFSCDTDFLISVSSDSLAKIWKTDTGEEIKALKGHKGAINCIALNDMETD</sequence>
<evidence type="ECO:0000256" key="3">
    <source>
        <dbReference type="ARBA" id="ARBA00022737"/>
    </source>
</evidence>
<feature type="repeat" description="WD" evidence="4">
    <location>
        <begin position="257"/>
        <end position="298"/>
    </location>
</feature>
<dbReference type="PROSITE" id="PS00678">
    <property type="entry name" value="WD_REPEATS_1"/>
    <property type="match status" value="1"/>
</dbReference>
<evidence type="ECO:0000256" key="1">
    <source>
        <dbReference type="ARBA" id="ARBA00009890"/>
    </source>
</evidence>
<dbReference type="AlphaFoldDB" id="A0A0V0QUZ7"/>
<dbReference type="GO" id="GO:0032956">
    <property type="term" value="P:regulation of actin cytoskeleton organization"/>
    <property type="evidence" value="ECO:0007669"/>
    <property type="project" value="TreeGrafter"/>
</dbReference>
<dbReference type="EMBL" id="LDAU01000102">
    <property type="protein sequence ID" value="KRX06075.1"/>
    <property type="molecule type" value="Genomic_DNA"/>
</dbReference>
<proteinExistence type="inferred from homology"/>
<dbReference type="PANTHER" id="PTHR19842:SF0">
    <property type="entry name" value="TARGET OF RAPAMYCIN COMPLEX SUBUNIT LST8"/>
    <property type="match status" value="1"/>
</dbReference>
<evidence type="ECO:0000313" key="5">
    <source>
        <dbReference type="EMBL" id="KRX06075.1"/>
    </source>
</evidence>
<dbReference type="InterPro" id="IPR015943">
    <property type="entry name" value="WD40/YVTN_repeat-like_dom_sf"/>
</dbReference>
<feature type="repeat" description="WD" evidence="4">
    <location>
        <begin position="213"/>
        <end position="245"/>
    </location>
</feature>
<comment type="caution">
    <text evidence="5">The sequence shown here is derived from an EMBL/GenBank/DDBJ whole genome shotgun (WGS) entry which is preliminary data.</text>
</comment>
<dbReference type="InParanoid" id="A0A0V0QUZ7"/>
<protein>
    <submittedName>
        <fullName evidence="5">WD40-repeat-containing domain</fullName>
    </submittedName>
</protein>
<dbReference type="InterPro" id="IPR019775">
    <property type="entry name" value="WD40_repeat_CS"/>
</dbReference>
<dbReference type="GO" id="GO:0031932">
    <property type="term" value="C:TORC2 complex"/>
    <property type="evidence" value="ECO:0007669"/>
    <property type="project" value="InterPro"/>
</dbReference>
<gene>
    <name evidence="5" type="ORF">PPERSA_01153</name>
</gene>
<name>A0A0V0QUZ7_PSEPJ</name>
<dbReference type="InterPro" id="IPR020472">
    <property type="entry name" value="WD40_PAC1"/>
</dbReference>
<organism evidence="5 6">
    <name type="scientific">Pseudocohnilembus persalinus</name>
    <name type="common">Ciliate</name>
    <dbReference type="NCBI Taxonomy" id="266149"/>
    <lineage>
        <taxon>Eukaryota</taxon>
        <taxon>Sar</taxon>
        <taxon>Alveolata</taxon>
        <taxon>Ciliophora</taxon>
        <taxon>Intramacronucleata</taxon>
        <taxon>Oligohymenophorea</taxon>
        <taxon>Scuticociliatia</taxon>
        <taxon>Philasterida</taxon>
        <taxon>Pseudocohnilembidae</taxon>
        <taxon>Pseudocohnilembus</taxon>
    </lineage>
</organism>
<dbReference type="PROSITE" id="PS50082">
    <property type="entry name" value="WD_REPEATS_2"/>
    <property type="match status" value="3"/>
</dbReference>
<dbReference type="GO" id="GO:0031929">
    <property type="term" value="P:TOR signaling"/>
    <property type="evidence" value="ECO:0007669"/>
    <property type="project" value="InterPro"/>
</dbReference>
<dbReference type="OrthoDB" id="400at2759"/>
<dbReference type="InterPro" id="IPR001680">
    <property type="entry name" value="WD40_rpt"/>
</dbReference>
<dbReference type="InterPro" id="IPR037588">
    <property type="entry name" value="MLST8"/>
</dbReference>
<keyword evidence="6" id="KW-1185">Reference proteome</keyword>